<keyword evidence="3" id="KW-1185">Reference proteome</keyword>
<dbReference type="Proteomes" id="UP000625711">
    <property type="component" value="Unassembled WGS sequence"/>
</dbReference>
<reference evidence="2" key="1">
    <citation type="submission" date="2020-08" db="EMBL/GenBank/DDBJ databases">
        <title>Genome sequencing and assembly of the red palm weevil Rhynchophorus ferrugineus.</title>
        <authorList>
            <person name="Dias G.B."/>
            <person name="Bergman C.M."/>
            <person name="Manee M."/>
        </authorList>
    </citation>
    <scope>NUCLEOTIDE SEQUENCE</scope>
    <source>
        <strain evidence="2">AA-2017</strain>
        <tissue evidence="2">Whole larva</tissue>
    </source>
</reference>
<proteinExistence type="predicted"/>
<name>A0A834IM32_RHYFE</name>
<evidence type="ECO:0000313" key="2">
    <source>
        <dbReference type="EMBL" id="KAF7283569.1"/>
    </source>
</evidence>
<protein>
    <submittedName>
        <fullName evidence="2">Uncharacterized protein</fullName>
    </submittedName>
</protein>
<evidence type="ECO:0000313" key="3">
    <source>
        <dbReference type="Proteomes" id="UP000625711"/>
    </source>
</evidence>
<evidence type="ECO:0000256" key="1">
    <source>
        <dbReference type="SAM" id="MobiDB-lite"/>
    </source>
</evidence>
<organism evidence="2 3">
    <name type="scientific">Rhynchophorus ferrugineus</name>
    <name type="common">Red palm weevil</name>
    <name type="synonym">Curculio ferrugineus</name>
    <dbReference type="NCBI Taxonomy" id="354439"/>
    <lineage>
        <taxon>Eukaryota</taxon>
        <taxon>Metazoa</taxon>
        <taxon>Ecdysozoa</taxon>
        <taxon>Arthropoda</taxon>
        <taxon>Hexapoda</taxon>
        <taxon>Insecta</taxon>
        <taxon>Pterygota</taxon>
        <taxon>Neoptera</taxon>
        <taxon>Endopterygota</taxon>
        <taxon>Coleoptera</taxon>
        <taxon>Polyphaga</taxon>
        <taxon>Cucujiformia</taxon>
        <taxon>Curculionidae</taxon>
        <taxon>Dryophthorinae</taxon>
        <taxon>Rhynchophorus</taxon>
    </lineage>
</organism>
<dbReference type="EMBL" id="JAACXV010000098">
    <property type="protein sequence ID" value="KAF7283569.1"/>
    <property type="molecule type" value="Genomic_DNA"/>
</dbReference>
<sequence length="207" mass="22817">MQKLDTPSTAVLRAFKSFPVHYGAKSSEQTKICLGLLQQPKLFPPPSPPRHPPTPIPAPRSATTKAPAGHGVGNGTKKNARALYYYPRFERGALSRPGPVENCFGTVLMGRGGIVPFQGEAHFLMVKTLMLSRYNSTRFITEIKRRSWSLESDDLAPVSSRARKVKRAPPLSPATTPLRLKSLRNLKVNERGAERTGSNLPLPTNYM</sequence>
<dbReference type="AlphaFoldDB" id="A0A834IM32"/>
<accession>A0A834IM32</accession>
<feature type="compositionally biased region" description="Pro residues" evidence="1">
    <location>
        <begin position="42"/>
        <end position="58"/>
    </location>
</feature>
<gene>
    <name evidence="2" type="ORF">GWI33_023414</name>
</gene>
<comment type="caution">
    <text evidence="2">The sequence shown here is derived from an EMBL/GenBank/DDBJ whole genome shotgun (WGS) entry which is preliminary data.</text>
</comment>
<feature type="region of interest" description="Disordered" evidence="1">
    <location>
        <begin position="42"/>
        <end position="74"/>
    </location>
</feature>